<dbReference type="PANTHER" id="PTHR31223">
    <property type="entry name" value="LOG FAMILY PROTEIN YJL055W"/>
    <property type="match status" value="1"/>
</dbReference>
<dbReference type="PANTHER" id="PTHR31223:SF70">
    <property type="entry name" value="LOG FAMILY PROTEIN YJL055W"/>
    <property type="match status" value="1"/>
</dbReference>
<dbReference type="Pfam" id="PF03641">
    <property type="entry name" value="Lysine_decarbox"/>
    <property type="match status" value="1"/>
</dbReference>
<dbReference type="Proteomes" id="UP000309038">
    <property type="component" value="Unassembled WGS sequence"/>
</dbReference>
<name>A0A4S4KA15_9APHY</name>
<proteinExistence type="predicted"/>
<dbReference type="GO" id="GO:0005829">
    <property type="term" value="C:cytosol"/>
    <property type="evidence" value="ECO:0007669"/>
    <property type="project" value="TreeGrafter"/>
</dbReference>
<accession>A0A4S4KA15</accession>
<gene>
    <name evidence="1" type="ORF">EW026_g6762</name>
</gene>
<dbReference type="NCBIfam" id="TIGR00730">
    <property type="entry name" value="Rossman fold protein, TIGR00730 family"/>
    <property type="match status" value="1"/>
</dbReference>
<dbReference type="InterPro" id="IPR005269">
    <property type="entry name" value="LOG"/>
</dbReference>
<dbReference type="SUPFAM" id="SSF102405">
    <property type="entry name" value="MCP/YpsA-like"/>
    <property type="match status" value="1"/>
</dbReference>
<sequence length="184" mass="19750">MTQSTVPNAVAVFCASSYGHQKAFQTAATRHALATAGRPLVYGGGRKGIMGVVSAAAIEKGGQVTGVLPYAMVAAGGEKEQTDGEIQAKIAAGILFDGENRENETTVVVNSMHERKLEMARRSCGFICLPGGYGTLEELLEVTTWSQIGIHHKPVIAMNVLSYYNPPARTHPKWRQGGFYRLAK</sequence>
<evidence type="ECO:0008006" key="3">
    <source>
        <dbReference type="Google" id="ProtNLM"/>
    </source>
</evidence>
<evidence type="ECO:0000313" key="1">
    <source>
        <dbReference type="EMBL" id="THG94775.1"/>
    </source>
</evidence>
<keyword evidence="2" id="KW-1185">Reference proteome</keyword>
<organism evidence="1 2">
    <name type="scientific">Hermanssonia centrifuga</name>
    <dbReference type="NCBI Taxonomy" id="98765"/>
    <lineage>
        <taxon>Eukaryota</taxon>
        <taxon>Fungi</taxon>
        <taxon>Dikarya</taxon>
        <taxon>Basidiomycota</taxon>
        <taxon>Agaricomycotina</taxon>
        <taxon>Agaricomycetes</taxon>
        <taxon>Polyporales</taxon>
        <taxon>Meruliaceae</taxon>
        <taxon>Hermanssonia</taxon>
    </lineage>
</organism>
<dbReference type="GO" id="GO:0016799">
    <property type="term" value="F:hydrolase activity, hydrolyzing N-glycosyl compounds"/>
    <property type="evidence" value="ECO:0007669"/>
    <property type="project" value="TreeGrafter"/>
</dbReference>
<comment type="caution">
    <text evidence="1">The sequence shown here is derived from an EMBL/GenBank/DDBJ whole genome shotgun (WGS) entry which is preliminary data.</text>
</comment>
<reference evidence="1 2" key="1">
    <citation type="submission" date="2019-02" db="EMBL/GenBank/DDBJ databases">
        <title>Genome sequencing of the rare red list fungi Phlebia centrifuga.</title>
        <authorList>
            <person name="Buettner E."/>
            <person name="Kellner H."/>
        </authorList>
    </citation>
    <scope>NUCLEOTIDE SEQUENCE [LARGE SCALE GENOMIC DNA]</scope>
    <source>
        <strain evidence="1 2">DSM 108282</strain>
    </source>
</reference>
<dbReference type="Gene3D" id="3.40.50.450">
    <property type="match status" value="1"/>
</dbReference>
<dbReference type="GO" id="GO:0009691">
    <property type="term" value="P:cytokinin biosynthetic process"/>
    <property type="evidence" value="ECO:0007669"/>
    <property type="project" value="InterPro"/>
</dbReference>
<dbReference type="InterPro" id="IPR031100">
    <property type="entry name" value="LOG_fam"/>
</dbReference>
<protein>
    <recommendedName>
        <fullName evidence="3">Cytokinin riboside 5'-monophosphate phosphoribohydrolase</fullName>
    </recommendedName>
</protein>
<dbReference type="EMBL" id="SGPJ01000399">
    <property type="protein sequence ID" value="THG94775.1"/>
    <property type="molecule type" value="Genomic_DNA"/>
</dbReference>
<dbReference type="AlphaFoldDB" id="A0A4S4KA15"/>
<evidence type="ECO:0000313" key="2">
    <source>
        <dbReference type="Proteomes" id="UP000309038"/>
    </source>
</evidence>